<evidence type="ECO:0000256" key="2">
    <source>
        <dbReference type="ARBA" id="ARBA00004648"/>
    </source>
</evidence>
<dbReference type="EMBL" id="CACVBM020001162">
    <property type="protein sequence ID" value="CAA7035705.1"/>
    <property type="molecule type" value="Genomic_DNA"/>
</dbReference>
<dbReference type="InterPro" id="IPR005123">
    <property type="entry name" value="Oxoglu/Fe-dep_dioxygenase_dom"/>
</dbReference>
<evidence type="ECO:0000256" key="8">
    <source>
        <dbReference type="ARBA" id="ARBA00049169"/>
    </source>
</evidence>
<evidence type="ECO:0000256" key="6">
    <source>
        <dbReference type="ARBA" id="ARBA00023002"/>
    </source>
</evidence>
<comment type="catalytic activity">
    <reaction evidence="8">
        <text>L-prolyl-[collagen] + 2-oxoglutarate + O2 = trans-4-hydroxy-L-prolyl-[collagen] + succinate + CO2</text>
        <dbReference type="Rhea" id="RHEA:18945"/>
        <dbReference type="Rhea" id="RHEA-COMP:11676"/>
        <dbReference type="Rhea" id="RHEA-COMP:11680"/>
        <dbReference type="ChEBI" id="CHEBI:15379"/>
        <dbReference type="ChEBI" id="CHEBI:16526"/>
        <dbReference type="ChEBI" id="CHEBI:16810"/>
        <dbReference type="ChEBI" id="CHEBI:30031"/>
        <dbReference type="ChEBI" id="CHEBI:50342"/>
        <dbReference type="ChEBI" id="CHEBI:61965"/>
        <dbReference type="EC" id="1.14.11.2"/>
    </reaction>
</comment>
<evidence type="ECO:0000313" key="10">
    <source>
        <dbReference type="EMBL" id="CAA7035705.1"/>
    </source>
</evidence>
<dbReference type="InterPro" id="IPR045054">
    <property type="entry name" value="P4HA-like"/>
</dbReference>
<dbReference type="GO" id="GO:0004656">
    <property type="term" value="F:procollagen-proline 4-dioxygenase activity"/>
    <property type="evidence" value="ECO:0007669"/>
    <property type="project" value="UniProtKB-EC"/>
</dbReference>
<keyword evidence="11" id="KW-1185">Reference proteome</keyword>
<dbReference type="PANTHER" id="PTHR10869:SF160">
    <property type="entry name" value="PROLYL 4-HYDROXYLASE 11-RELATED"/>
    <property type="match status" value="1"/>
</dbReference>
<evidence type="ECO:0000259" key="9">
    <source>
        <dbReference type="PROSITE" id="PS51471"/>
    </source>
</evidence>
<keyword evidence="4" id="KW-0223">Dioxygenase</keyword>
<keyword evidence="5" id="KW-0812">Transmembrane</keyword>
<keyword evidence="6" id="KW-0560">Oxidoreductase</keyword>
<comment type="cofactor">
    <cofactor evidence="1">
        <name>L-ascorbate</name>
        <dbReference type="ChEBI" id="CHEBI:38290"/>
    </cofactor>
</comment>
<proteinExistence type="predicted"/>
<dbReference type="PROSITE" id="PS51471">
    <property type="entry name" value="FE2OG_OXY"/>
    <property type="match status" value="1"/>
</dbReference>
<dbReference type="InterPro" id="IPR044862">
    <property type="entry name" value="Pro_4_hyd_alph_FE2OG_OXY"/>
</dbReference>
<keyword evidence="7" id="KW-0408">Iron</keyword>
<feature type="domain" description="Fe2OG dioxygenase" evidence="9">
    <location>
        <begin position="266"/>
        <end position="360"/>
    </location>
</feature>
<dbReference type="Proteomes" id="UP000467841">
    <property type="component" value="Unassembled WGS sequence"/>
</dbReference>
<dbReference type="InterPro" id="IPR006620">
    <property type="entry name" value="Pro_4_hyd_alph"/>
</dbReference>
<evidence type="ECO:0000256" key="3">
    <source>
        <dbReference type="ARBA" id="ARBA00022723"/>
    </source>
</evidence>
<dbReference type="SMART" id="SM00702">
    <property type="entry name" value="P4Hc"/>
    <property type="match status" value="1"/>
</dbReference>
<evidence type="ECO:0000313" key="11">
    <source>
        <dbReference type="Proteomes" id="UP000467841"/>
    </source>
</evidence>
<keyword evidence="5" id="KW-0735">Signal-anchor</keyword>
<evidence type="ECO:0000256" key="1">
    <source>
        <dbReference type="ARBA" id="ARBA00001961"/>
    </source>
</evidence>
<dbReference type="AlphaFoldDB" id="A0A6D2IYL6"/>
<comment type="caution">
    <text evidence="10">The sequence shown here is derived from an EMBL/GenBank/DDBJ whole genome shotgun (WGS) entry which is preliminary data.</text>
</comment>
<dbReference type="GO" id="GO:0005506">
    <property type="term" value="F:iron ion binding"/>
    <property type="evidence" value="ECO:0007669"/>
    <property type="project" value="InterPro"/>
</dbReference>
<keyword evidence="3" id="KW-0479">Metal-binding</keyword>
<reference evidence="10" key="1">
    <citation type="submission" date="2020-01" db="EMBL/GenBank/DDBJ databases">
        <authorList>
            <person name="Mishra B."/>
        </authorList>
    </citation>
    <scope>NUCLEOTIDE SEQUENCE [LARGE SCALE GENOMIC DNA]</scope>
</reference>
<sequence length="373" mass="42558">MMIGGSLNYELPRFDGKENFSLWQLQVKDLLSKQGMENALLNQKPRSITEDDWDEMQDHALSTIRLCLSDDITKQVADLTTSGQLWNKLETLYLSKSLSTKLSTEMYLRQRLYGLKIYDASNLMEHMDTFNQIVGDLTSVDVKIEDKNKDMILSCSLPPLLTALSCNKETSSGNEDGKGERWLEVISWEPRAFLYHNFLTNEECEHLINISKPRMGRSLVRDTITGGNKESSARTSWGAFFRRGHDKIVEEIEKRISEFTFIPVENGEGLQVLRYEVGQKIDPHFDGYERIATVLMYLSDVEQGGETVFPSAKGKTISVSPKKRDALLFWNIKPDGTQDLSTGRPVISGNKWASTKWLHVHEYIKPTTAILRH</sequence>
<gene>
    <name evidence="10" type="ORF">MERR_LOCUS22940</name>
</gene>
<organism evidence="10 11">
    <name type="scientific">Microthlaspi erraticum</name>
    <dbReference type="NCBI Taxonomy" id="1685480"/>
    <lineage>
        <taxon>Eukaryota</taxon>
        <taxon>Viridiplantae</taxon>
        <taxon>Streptophyta</taxon>
        <taxon>Embryophyta</taxon>
        <taxon>Tracheophyta</taxon>
        <taxon>Spermatophyta</taxon>
        <taxon>Magnoliopsida</taxon>
        <taxon>eudicotyledons</taxon>
        <taxon>Gunneridae</taxon>
        <taxon>Pentapetalae</taxon>
        <taxon>rosids</taxon>
        <taxon>malvids</taxon>
        <taxon>Brassicales</taxon>
        <taxon>Brassicaceae</taxon>
        <taxon>Coluteocarpeae</taxon>
        <taxon>Microthlaspi</taxon>
    </lineage>
</organism>
<dbReference type="Pfam" id="PF14223">
    <property type="entry name" value="Retrotran_gag_2"/>
    <property type="match status" value="1"/>
</dbReference>
<evidence type="ECO:0000256" key="5">
    <source>
        <dbReference type="ARBA" id="ARBA00022968"/>
    </source>
</evidence>
<dbReference type="Pfam" id="PF13640">
    <property type="entry name" value="2OG-FeII_Oxy_3"/>
    <property type="match status" value="1"/>
</dbReference>
<accession>A0A6D2IYL6</accession>
<evidence type="ECO:0000256" key="4">
    <source>
        <dbReference type="ARBA" id="ARBA00022964"/>
    </source>
</evidence>
<dbReference type="GO" id="GO:0031418">
    <property type="term" value="F:L-ascorbic acid binding"/>
    <property type="evidence" value="ECO:0007669"/>
    <property type="project" value="InterPro"/>
</dbReference>
<evidence type="ECO:0000256" key="7">
    <source>
        <dbReference type="ARBA" id="ARBA00023004"/>
    </source>
</evidence>
<dbReference type="Gene3D" id="2.60.120.620">
    <property type="entry name" value="q2cbj1_9rhob like domain"/>
    <property type="match status" value="1"/>
</dbReference>
<dbReference type="PANTHER" id="PTHR10869">
    <property type="entry name" value="PROLYL 4-HYDROXYLASE ALPHA SUBUNIT"/>
    <property type="match status" value="1"/>
</dbReference>
<name>A0A6D2IYL6_9BRAS</name>
<dbReference type="OrthoDB" id="1056482at2759"/>
<dbReference type="GO" id="GO:0005789">
    <property type="term" value="C:endoplasmic reticulum membrane"/>
    <property type="evidence" value="ECO:0007669"/>
    <property type="project" value="UniProtKB-SubCell"/>
</dbReference>
<dbReference type="FunFam" id="2.60.120.620:FF:000030">
    <property type="entry name" value="Proline HYdroxylase"/>
    <property type="match status" value="1"/>
</dbReference>
<comment type="subcellular location">
    <subcellularLocation>
        <location evidence="2">Endoplasmic reticulum membrane</location>
        <topology evidence="2">Single-pass type II membrane protein</topology>
    </subcellularLocation>
</comment>
<protein>
    <recommendedName>
        <fullName evidence="9">Fe2OG dioxygenase domain-containing protein</fullName>
    </recommendedName>
</protein>